<accession>A0A512BIY1</accession>
<dbReference type="RefSeq" id="WP_147206053.1">
    <property type="nucleotide sequence ID" value="NZ_BJYT01000033.1"/>
</dbReference>
<feature type="region of interest" description="Disordered" evidence="1">
    <location>
        <begin position="305"/>
        <end position="326"/>
    </location>
</feature>
<dbReference type="AlphaFoldDB" id="A0A512BIY1"/>
<name>A0A512BIY1_9BACT</name>
<evidence type="ECO:0000256" key="1">
    <source>
        <dbReference type="SAM" id="MobiDB-lite"/>
    </source>
</evidence>
<organism evidence="2 3">
    <name type="scientific">Segetibacter aerophilus</name>
    <dbReference type="NCBI Taxonomy" id="670293"/>
    <lineage>
        <taxon>Bacteria</taxon>
        <taxon>Pseudomonadati</taxon>
        <taxon>Bacteroidota</taxon>
        <taxon>Chitinophagia</taxon>
        <taxon>Chitinophagales</taxon>
        <taxon>Chitinophagaceae</taxon>
        <taxon>Segetibacter</taxon>
    </lineage>
</organism>
<evidence type="ECO:0000313" key="3">
    <source>
        <dbReference type="Proteomes" id="UP000321513"/>
    </source>
</evidence>
<proteinExistence type="predicted"/>
<gene>
    <name evidence="2" type="ORF">SAE01_44220</name>
</gene>
<dbReference type="OrthoDB" id="1488184at2"/>
<comment type="caution">
    <text evidence="2">The sequence shown here is derived from an EMBL/GenBank/DDBJ whole genome shotgun (WGS) entry which is preliminary data.</text>
</comment>
<dbReference type="EMBL" id="BJYT01000033">
    <property type="protein sequence ID" value="GEO11926.1"/>
    <property type="molecule type" value="Genomic_DNA"/>
</dbReference>
<evidence type="ECO:0000313" key="2">
    <source>
        <dbReference type="EMBL" id="GEO11926.1"/>
    </source>
</evidence>
<protein>
    <submittedName>
        <fullName evidence="2">Uncharacterized protein</fullName>
    </submittedName>
</protein>
<reference evidence="2 3" key="1">
    <citation type="submission" date="2019-07" db="EMBL/GenBank/DDBJ databases">
        <title>Whole genome shotgun sequence of Segetibacter aerophilus NBRC 106135.</title>
        <authorList>
            <person name="Hosoyama A."/>
            <person name="Uohara A."/>
            <person name="Ohji S."/>
            <person name="Ichikawa N."/>
        </authorList>
    </citation>
    <scope>NUCLEOTIDE SEQUENCE [LARGE SCALE GENOMIC DNA]</scope>
    <source>
        <strain evidence="2 3">NBRC 106135</strain>
    </source>
</reference>
<sequence length="510" mass="58102">MPPHNNHIIQTVCFDAYASTEEAAHEFTDKISSIKTESLLTQVFAQYDYVPWKIRIDQLELDLGHLEADNFGSIEELIRNQLEEVLADKLAHINGVEKRQAFTEQPQHALAPENIGSGIETLLHYLVTGSLPWNIYGKPDMEVLLVEILENEIVPFKRSILLQLSRRHVVERLATAFSFPTIRLLGEKIVGRDQTVAVEEIVVTIKNQLNAARIRISETELAVTMLTSLHESIKTGKDYDMVFIKQLLIVLIKYDAQTLAAIVGQIEIVISAETSPSRRELYRSALEQASRLVIAKELPRGQKFEKAGNDSISSPELPANKSEASYDDESSLADAEDYDQNRYFIDNGGLVLLNAALLQRYFHQLGWVKGQATADESARHKIILWLDWLIWGEHKVHEYGLLLNKIFAGVHPFEICDVRLSLAPHEKEAGVEFLQTIIHHWNILKNTSIDGFRTTFLQRQGRLINDDGGWQLHTDSKGYDILIDSLPWSFSIIKFPWMSKPLYTQWQTRT</sequence>
<dbReference type="InterPro" id="IPR045538">
    <property type="entry name" value="CIS_TMP"/>
</dbReference>
<dbReference type="Proteomes" id="UP000321513">
    <property type="component" value="Unassembled WGS sequence"/>
</dbReference>
<keyword evidence="3" id="KW-1185">Reference proteome</keyword>
<dbReference type="Pfam" id="PF19268">
    <property type="entry name" value="CIS_TMP"/>
    <property type="match status" value="1"/>
</dbReference>